<evidence type="ECO:0000313" key="2">
    <source>
        <dbReference type="Proteomes" id="UP001595758"/>
    </source>
</evidence>
<proteinExistence type="predicted"/>
<reference evidence="2" key="1">
    <citation type="journal article" date="2019" name="Int. J. Syst. Evol. Microbiol.">
        <title>The Global Catalogue of Microorganisms (GCM) 10K type strain sequencing project: providing services to taxonomists for standard genome sequencing and annotation.</title>
        <authorList>
            <consortium name="The Broad Institute Genomics Platform"/>
            <consortium name="The Broad Institute Genome Sequencing Center for Infectious Disease"/>
            <person name="Wu L."/>
            <person name="Ma J."/>
        </authorList>
    </citation>
    <scope>NUCLEOTIDE SEQUENCE [LARGE SCALE GENOMIC DNA]</scope>
    <source>
        <strain evidence="2">CCUG 59858</strain>
    </source>
</reference>
<dbReference type="Proteomes" id="UP001595758">
    <property type="component" value="Unassembled WGS sequence"/>
</dbReference>
<sequence>MSIYLEICKKYLLSGLMEIKKKQAKENESPINKFFRDAEVAETKTNWVDKLYGKIEKFQDGYTDLQNLFDLQQLINRYVKKINKINKQSKSGIGTVKPGLEHLIKFVQDLYNKFEEVEDRAKEIIEVSASDQKNGIIQKYNGGKDEYDICLKTPDCAIEKQKIYFELKSGVLCYTVITPEGETVEDELDRINPNFKFLNETRQLEPILPKILGMIAEKDHIHKQKAEFRLLDMDNNDEPYNQYCFHMADYFCINHLYSSKENVGSIIAKYLWPEKTTDLSVEKEDQVILSLYGCLKDLQTRGKEYDTLRNRRIWVGEAMDELKKGNAALCKGRKYGFKGEVGVAFGTTVQANIPTFIGPKQGYLLKCIKNAEVAIGVADKPAASQTKIKTHAKPAQTAVSVFF</sequence>
<comment type="caution">
    <text evidence="1">The sequence shown here is derived from an EMBL/GenBank/DDBJ whole genome shotgun (WGS) entry which is preliminary data.</text>
</comment>
<dbReference type="EMBL" id="JBHSAB010000004">
    <property type="protein sequence ID" value="MFC3908375.1"/>
    <property type="molecule type" value="Genomic_DNA"/>
</dbReference>
<dbReference type="RefSeq" id="WP_382341587.1">
    <property type="nucleotide sequence ID" value="NZ_JBHSAB010000004.1"/>
</dbReference>
<protein>
    <submittedName>
        <fullName evidence="1">Uncharacterized protein</fullName>
    </submittedName>
</protein>
<organism evidence="1 2">
    <name type="scientific">Legionella dresdenensis</name>
    <dbReference type="NCBI Taxonomy" id="450200"/>
    <lineage>
        <taxon>Bacteria</taxon>
        <taxon>Pseudomonadati</taxon>
        <taxon>Pseudomonadota</taxon>
        <taxon>Gammaproteobacteria</taxon>
        <taxon>Legionellales</taxon>
        <taxon>Legionellaceae</taxon>
        <taxon>Legionella</taxon>
    </lineage>
</organism>
<name>A0ABV8CE97_9GAMM</name>
<gene>
    <name evidence="1" type="ORF">ACFORL_04705</name>
</gene>
<keyword evidence="2" id="KW-1185">Reference proteome</keyword>
<accession>A0ABV8CE97</accession>
<evidence type="ECO:0000313" key="1">
    <source>
        <dbReference type="EMBL" id="MFC3908375.1"/>
    </source>
</evidence>